<sequence length="318" mass="36181">MLQGKLIESTLSYKSKQIFFVLVKLIVVIAAFYIIYAKVFNDQQLSFLNFKKNIEQTRWPIVPSLMVLVLFSFINWILELLKWQLLAKPMREISFAESFKQSLFSLTASLITPNRIGEYGAKALFYKKSNLKKCLSLNLIGNLSQLAVTVFFGIIGCLILWQNYSEALGHIIGLNVFIIILIVLVFGVGALFLLRRYRQLSYNTHSKTLLVKTLGLSLCRYVAFNLQFYVLLILFNFEIDVFTALSFTSSMYLLASIIPAISLFDVVIKGSISVYLFSLLGFNSISILSIVLIMWLLNFAIPAIIGSYFVLTFKQKLS</sequence>
<evidence type="ECO:0008006" key="9">
    <source>
        <dbReference type="Google" id="ProtNLM"/>
    </source>
</evidence>
<organism evidence="7 8">
    <name type="scientific">Aurantibacter aestuarii</name>
    <dbReference type="NCBI Taxonomy" id="1266046"/>
    <lineage>
        <taxon>Bacteria</taxon>
        <taxon>Pseudomonadati</taxon>
        <taxon>Bacteroidota</taxon>
        <taxon>Flavobacteriia</taxon>
        <taxon>Flavobacteriales</taxon>
        <taxon>Flavobacteriaceae</taxon>
        <taxon>Aurantibacter</taxon>
    </lineage>
</organism>
<evidence type="ECO:0000256" key="4">
    <source>
        <dbReference type="ARBA" id="ARBA00022989"/>
    </source>
</evidence>
<gene>
    <name evidence="7" type="ORF">C7H52_01405</name>
</gene>
<feature type="transmembrane region" description="Helical" evidence="6">
    <location>
        <begin position="167"/>
        <end position="194"/>
    </location>
</feature>
<comment type="subcellular location">
    <subcellularLocation>
        <location evidence="1">Cell membrane</location>
        <topology evidence="1">Multi-pass membrane protein</topology>
    </subcellularLocation>
</comment>
<evidence type="ECO:0000256" key="5">
    <source>
        <dbReference type="ARBA" id="ARBA00023136"/>
    </source>
</evidence>
<evidence type="ECO:0000313" key="8">
    <source>
        <dbReference type="Proteomes" id="UP000238426"/>
    </source>
</evidence>
<feature type="transmembrane region" description="Helical" evidence="6">
    <location>
        <begin position="59"/>
        <end position="81"/>
    </location>
</feature>
<keyword evidence="5 6" id="KW-0472">Membrane</keyword>
<feature type="transmembrane region" description="Helical" evidence="6">
    <location>
        <begin position="214"/>
        <end position="237"/>
    </location>
</feature>
<proteinExistence type="predicted"/>
<comment type="caution">
    <text evidence="7">The sequence shown here is derived from an EMBL/GenBank/DDBJ whole genome shotgun (WGS) entry which is preliminary data.</text>
</comment>
<dbReference type="GO" id="GO:0005886">
    <property type="term" value="C:plasma membrane"/>
    <property type="evidence" value="ECO:0007669"/>
    <property type="project" value="UniProtKB-SubCell"/>
</dbReference>
<dbReference type="Proteomes" id="UP000238426">
    <property type="component" value="Unassembled WGS sequence"/>
</dbReference>
<keyword evidence="2" id="KW-1003">Cell membrane</keyword>
<dbReference type="AlphaFoldDB" id="A0A2T1NC08"/>
<name>A0A2T1NC08_9FLAO</name>
<evidence type="ECO:0000256" key="6">
    <source>
        <dbReference type="SAM" id="Phobius"/>
    </source>
</evidence>
<protein>
    <recommendedName>
        <fullName evidence="9">Lysylphosphatidylglycerol synthetase family protein</fullName>
    </recommendedName>
</protein>
<keyword evidence="8" id="KW-1185">Reference proteome</keyword>
<keyword evidence="3 6" id="KW-0812">Transmembrane</keyword>
<feature type="transmembrane region" description="Helical" evidence="6">
    <location>
        <begin position="21"/>
        <end position="39"/>
    </location>
</feature>
<evidence type="ECO:0000256" key="1">
    <source>
        <dbReference type="ARBA" id="ARBA00004651"/>
    </source>
</evidence>
<keyword evidence="4 6" id="KW-1133">Transmembrane helix</keyword>
<feature type="transmembrane region" description="Helical" evidence="6">
    <location>
        <begin position="249"/>
        <end position="268"/>
    </location>
</feature>
<evidence type="ECO:0000256" key="2">
    <source>
        <dbReference type="ARBA" id="ARBA00022475"/>
    </source>
</evidence>
<dbReference type="EMBL" id="PXOQ01000007">
    <property type="protein sequence ID" value="PSG89955.1"/>
    <property type="molecule type" value="Genomic_DNA"/>
</dbReference>
<reference evidence="7 8" key="1">
    <citation type="submission" date="2018-03" db="EMBL/GenBank/DDBJ databases">
        <title>Mesoflavibacter sp. HG37 and Mesoflavibacter sp. HG96 sp.nov., two marine bacteria isolated from seawater of Western Pacific Ocean.</title>
        <authorList>
            <person name="Cheng H."/>
            <person name="Wu Y.-H."/>
            <person name="Guo L.-L."/>
            <person name="Xu X.-W."/>
        </authorList>
    </citation>
    <scope>NUCLEOTIDE SEQUENCE [LARGE SCALE GENOMIC DNA]</scope>
    <source>
        <strain evidence="7 8">KCTC 32269</strain>
    </source>
</reference>
<feature type="transmembrane region" description="Helical" evidence="6">
    <location>
        <begin position="137"/>
        <end position="161"/>
    </location>
</feature>
<dbReference type="OrthoDB" id="1121314at2"/>
<evidence type="ECO:0000256" key="3">
    <source>
        <dbReference type="ARBA" id="ARBA00022692"/>
    </source>
</evidence>
<accession>A0A2T1NC08</accession>
<evidence type="ECO:0000313" key="7">
    <source>
        <dbReference type="EMBL" id="PSG89955.1"/>
    </source>
</evidence>
<feature type="transmembrane region" description="Helical" evidence="6">
    <location>
        <begin position="280"/>
        <end position="311"/>
    </location>
</feature>
<dbReference type="Pfam" id="PF03706">
    <property type="entry name" value="LPG_synthase_TM"/>
    <property type="match status" value="1"/>
</dbReference>
<dbReference type="InterPro" id="IPR022791">
    <property type="entry name" value="L-PG_synthase/AglD"/>
</dbReference>